<reference evidence="3" key="1">
    <citation type="submission" date="2023-01" db="EMBL/GenBank/DDBJ databases">
        <title>Human gut microbiome strain richness.</title>
        <authorList>
            <person name="Chen-Liaw A."/>
        </authorList>
    </citation>
    <scope>NUCLEOTIDE SEQUENCE</scope>
    <source>
        <strain evidence="3">H9_m1001271B151109d0_201107</strain>
    </source>
</reference>
<feature type="transmembrane region" description="Helical" evidence="2">
    <location>
        <begin position="131"/>
        <end position="152"/>
    </location>
</feature>
<name>A0AAP3K2E7_PHOVU</name>
<evidence type="ECO:0000313" key="3">
    <source>
        <dbReference type="EMBL" id="MDB0853377.1"/>
    </source>
</evidence>
<keyword evidence="2" id="KW-0812">Transmembrane</keyword>
<protein>
    <submittedName>
        <fullName evidence="3">WG repeat-containing protein</fullName>
    </submittedName>
</protein>
<keyword evidence="2" id="KW-0472">Membrane</keyword>
<keyword evidence="2" id="KW-1133">Transmembrane helix</keyword>
<feature type="transmembrane region" description="Helical" evidence="2">
    <location>
        <begin position="84"/>
        <end position="101"/>
    </location>
</feature>
<proteinExistence type="predicted"/>
<feature type="region of interest" description="Disordered" evidence="1">
    <location>
        <begin position="1"/>
        <end position="20"/>
    </location>
</feature>
<gene>
    <name evidence="3" type="ORF">PL594_17900</name>
</gene>
<accession>A0AAP3K2E7</accession>
<evidence type="ECO:0000256" key="2">
    <source>
        <dbReference type="SAM" id="Phobius"/>
    </source>
</evidence>
<comment type="caution">
    <text evidence="3">The sequence shown here is derived from an EMBL/GenBank/DDBJ whole genome shotgun (WGS) entry which is preliminary data.</text>
</comment>
<organism evidence="3 4">
    <name type="scientific">Phocaeicola vulgatus</name>
    <name type="common">Bacteroides vulgatus</name>
    <dbReference type="NCBI Taxonomy" id="821"/>
    <lineage>
        <taxon>Bacteria</taxon>
        <taxon>Pseudomonadati</taxon>
        <taxon>Bacteroidota</taxon>
        <taxon>Bacteroidia</taxon>
        <taxon>Bacteroidales</taxon>
        <taxon>Bacteroidaceae</taxon>
        <taxon>Phocaeicola</taxon>
    </lineage>
</organism>
<sequence length="259" mass="30546">MHLYSRKRMKKASPHKRTGRPKLPGFFDHFFYWTWRSCRHGFPDRSFAVISVVQFACLLFPVAVVLQFLDTPAVRFLCETDNRLTLFPLILPFPVLLWRNMRIYTGERYRMMHDFYGAFHVSVRQRYRLRFLVCTVLAVLAILLEIWLFTLYHDRCTAISSGNSHPASLYVPYRYDNGNDSVQEGVYRIVDEKGHIGYADEHGNTLIEPRFAFGFPFENGKAKVTDTGEQKEVPGSDGEYHYWESDDWYYIDRKGQRIE</sequence>
<dbReference type="Proteomes" id="UP001210999">
    <property type="component" value="Unassembled WGS sequence"/>
</dbReference>
<evidence type="ECO:0000313" key="4">
    <source>
        <dbReference type="Proteomes" id="UP001210999"/>
    </source>
</evidence>
<evidence type="ECO:0000256" key="1">
    <source>
        <dbReference type="SAM" id="MobiDB-lite"/>
    </source>
</evidence>
<feature type="transmembrane region" description="Helical" evidence="2">
    <location>
        <begin position="46"/>
        <end position="69"/>
    </location>
</feature>
<dbReference type="RefSeq" id="WP_230325769.1">
    <property type="nucleotide sequence ID" value="NZ_JADPDR010000029.1"/>
</dbReference>
<dbReference type="EMBL" id="JAQKEI010000028">
    <property type="protein sequence ID" value="MDB0853377.1"/>
    <property type="molecule type" value="Genomic_DNA"/>
</dbReference>
<dbReference type="AlphaFoldDB" id="A0AAP3K2E7"/>